<dbReference type="Gene3D" id="2.130.10.130">
    <property type="entry name" value="Integrin alpha, N-terminal"/>
    <property type="match status" value="1"/>
</dbReference>
<accession>A0A820JRR2</accession>
<evidence type="ECO:0000256" key="1">
    <source>
        <dbReference type="ARBA" id="ARBA00022729"/>
    </source>
</evidence>
<dbReference type="Pfam" id="PF13517">
    <property type="entry name" value="FG-GAP_3"/>
    <property type="match status" value="1"/>
</dbReference>
<dbReference type="EMBL" id="CAJOBD010043940">
    <property type="protein sequence ID" value="CAF4329263.1"/>
    <property type="molecule type" value="Genomic_DNA"/>
</dbReference>
<keyword evidence="1" id="KW-0732">Signal</keyword>
<dbReference type="InterPro" id="IPR028994">
    <property type="entry name" value="Integrin_alpha_N"/>
</dbReference>
<comment type="caution">
    <text evidence="2">The sequence shown here is derived from an EMBL/GenBank/DDBJ whole genome shotgun (WGS) entry which is preliminary data.</text>
</comment>
<dbReference type="SUPFAM" id="SSF69318">
    <property type="entry name" value="Integrin alpha N-terminal domain"/>
    <property type="match status" value="1"/>
</dbReference>
<evidence type="ECO:0000313" key="3">
    <source>
        <dbReference type="Proteomes" id="UP000663836"/>
    </source>
</evidence>
<dbReference type="InterPro" id="IPR013517">
    <property type="entry name" value="FG-GAP"/>
</dbReference>
<name>A0A820JRR2_9BILA</name>
<organism evidence="2 3">
    <name type="scientific">Rotaria sordida</name>
    <dbReference type="NCBI Taxonomy" id="392033"/>
    <lineage>
        <taxon>Eukaryota</taxon>
        <taxon>Metazoa</taxon>
        <taxon>Spiralia</taxon>
        <taxon>Gnathifera</taxon>
        <taxon>Rotifera</taxon>
        <taxon>Eurotatoria</taxon>
        <taxon>Bdelloidea</taxon>
        <taxon>Philodinida</taxon>
        <taxon>Philodinidae</taxon>
        <taxon>Rotaria</taxon>
    </lineage>
</organism>
<feature type="non-terminal residue" evidence="2">
    <location>
        <position position="1"/>
    </location>
</feature>
<dbReference type="AlphaFoldDB" id="A0A820JRR2"/>
<sequence>TGSPPCTVAVGDFDNNNITDIAIANYGTNNVFLLYGYGNGLFGNQTSYDLGYGYRPYSIVIKDLNQDNWMDIVIACYGTDH</sequence>
<evidence type="ECO:0000313" key="2">
    <source>
        <dbReference type="EMBL" id="CAF4329263.1"/>
    </source>
</evidence>
<dbReference type="Proteomes" id="UP000663836">
    <property type="component" value="Unassembled WGS sequence"/>
</dbReference>
<feature type="non-terminal residue" evidence="2">
    <location>
        <position position="81"/>
    </location>
</feature>
<protein>
    <recommendedName>
        <fullName evidence="4">VCBS repeat-containing protein</fullName>
    </recommendedName>
</protein>
<proteinExistence type="predicted"/>
<reference evidence="2" key="1">
    <citation type="submission" date="2021-02" db="EMBL/GenBank/DDBJ databases">
        <authorList>
            <person name="Nowell W R."/>
        </authorList>
    </citation>
    <scope>NUCLEOTIDE SEQUENCE</scope>
</reference>
<gene>
    <name evidence="2" type="ORF">JBS370_LOCUS41260</name>
</gene>
<evidence type="ECO:0008006" key="4">
    <source>
        <dbReference type="Google" id="ProtNLM"/>
    </source>
</evidence>